<sequence>MTESVHNEDSKVVRNDGQHRYEVYYGDDLAGFAEYEERGDETVFVHTEVDPSFGGKGLGSVLAERALDDTVERGKVIRPICPFIRAYVDKHSKFDPHVVGKGINRE</sequence>
<evidence type="ECO:0000313" key="4">
    <source>
        <dbReference type="Proteomes" id="UP001500603"/>
    </source>
</evidence>
<protein>
    <submittedName>
        <fullName evidence="3">GNAT family N-acetyltransferase</fullName>
    </submittedName>
</protein>
<dbReference type="CDD" id="cd04301">
    <property type="entry name" value="NAT_SF"/>
    <property type="match status" value="1"/>
</dbReference>
<organism evidence="3 4">
    <name type="scientific">Nocardia callitridis</name>
    <dbReference type="NCBI Taxonomy" id="648753"/>
    <lineage>
        <taxon>Bacteria</taxon>
        <taxon>Bacillati</taxon>
        <taxon>Actinomycetota</taxon>
        <taxon>Actinomycetes</taxon>
        <taxon>Mycobacteriales</taxon>
        <taxon>Nocardiaceae</taxon>
        <taxon>Nocardia</taxon>
    </lineage>
</organism>
<dbReference type="PANTHER" id="PTHR31435:SF10">
    <property type="entry name" value="BSR4717 PROTEIN"/>
    <property type="match status" value="1"/>
</dbReference>
<evidence type="ECO:0000313" key="3">
    <source>
        <dbReference type="EMBL" id="GAA5044196.1"/>
    </source>
</evidence>
<dbReference type="PANTHER" id="PTHR31435">
    <property type="entry name" value="PROTEIN NATD1"/>
    <property type="match status" value="1"/>
</dbReference>
<dbReference type="Proteomes" id="UP001500603">
    <property type="component" value="Unassembled WGS sequence"/>
</dbReference>
<dbReference type="EMBL" id="BAABJM010000001">
    <property type="protein sequence ID" value="GAA5044196.1"/>
    <property type="molecule type" value="Genomic_DNA"/>
</dbReference>
<feature type="domain" description="N-acetyltransferase" evidence="2">
    <location>
        <begin position="13"/>
        <end position="99"/>
    </location>
</feature>
<feature type="domain" description="N-acetyltransferase" evidence="1">
    <location>
        <begin position="1"/>
        <end position="106"/>
    </location>
</feature>
<dbReference type="PROSITE" id="PS51729">
    <property type="entry name" value="GNAT_YJDJ"/>
    <property type="match status" value="1"/>
</dbReference>
<evidence type="ECO:0000259" key="1">
    <source>
        <dbReference type="PROSITE" id="PS51186"/>
    </source>
</evidence>
<dbReference type="InterPro" id="IPR016181">
    <property type="entry name" value="Acyl_CoA_acyltransferase"/>
</dbReference>
<reference evidence="4" key="1">
    <citation type="journal article" date="2019" name="Int. J. Syst. Evol. Microbiol.">
        <title>The Global Catalogue of Microorganisms (GCM) 10K type strain sequencing project: providing services to taxonomists for standard genome sequencing and annotation.</title>
        <authorList>
            <consortium name="The Broad Institute Genomics Platform"/>
            <consortium name="The Broad Institute Genome Sequencing Center for Infectious Disease"/>
            <person name="Wu L."/>
            <person name="Ma J."/>
        </authorList>
    </citation>
    <scope>NUCLEOTIDE SEQUENCE [LARGE SCALE GENOMIC DNA]</scope>
    <source>
        <strain evidence="4">JCM 18298</strain>
    </source>
</reference>
<keyword evidence="4" id="KW-1185">Reference proteome</keyword>
<dbReference type="PROSITE" id="PS51186">
    <property type="entry name" value="GNAT"/>
    <property type="match status" value="1"/>
</dbReference>
<dbReference type="Gene3D" id="3.40.630.30">
    <property type="match status" value="1"/>
</dbReference>
<dbReference type="Pfam" id="PF14542">
    <property type="entry name" value="Acetyltransf_CG"/>
    <property type="match status" value="1"/>
</dbReference>
<comment type="caution">
    <text evidence="3">The sequence shown here is derived from an EMBL/GenBank/DDBJ whole genome shotgun (WGS) entry which is preliminary data.</text>
</comment>
<evidence type="ECO:0000259" key="2">
    <source>
        <dbReference type="PROSITE" id="PS51729"/>
    </source>
</evidence>
<gene>
    <name evidence="3" type="ORF">GCM10023318_06640</name>
</gene>
<dbReference type="RefSeq" id="WP_345493478.1">
    <property type="nucleotide sequence ID" value="NZ_BAABJM010000001.1"/>
</dbReference>
<dbReference type="InterPro" id="IPR045057">
    <property type="entry name" value="Gcn5-rel_NAT"/>
</dbReference>
<name>A0ABP9JVS4_9NOCA</name>
<dbReference type="SUPFAM" id="SSF55729">
    <property type="entry name" value="Acyl-CoA N-acyltransferases (Nat)"/>
    <property type="match status" value="1"/>
</dbReference>
<accession>A0ABP9JVS4</accession>
<proteinExistence type="predicted"/>
<dbReference type="InterPro" id="IPR031165">
    <property type="entry name" value="GNAT_YJDJ"/>
</dbReference>
<dbReference type="InterPro" id="IPR000182">
    <property type="entry name" value="GNAT_dom"/>
</dbReference>